<dbReference type="InterPro" id="IPR036398">
    <property type="entry name" value="CA_dom_sf"/>
</dbReference>
<keyword evidence="11" id="KW-0732">Signal</keyword>
<comment type="similarity">
    <text evidence="3 11">Belongs to the alpha-carbonic anhydrase family.</text>
</comment>
<sequence length="338" mass="38977">MLSWLYLFSAILFTRAVEWHYFGDHGTSHWYEDYPICSKDRQSPIDFPQVEDMHYDSQLVPFRFTGFDDVSSYGLTLVNNGHTAVIKVTSGELFVEGGGLPGRFRTAQFHFHWGRSNSGGSEHTLNGRRYPLELHIVNYNEKYGDLSNAASKERDGLAVLGFWFEVATKDNDALLPLIEQLSHVKTHGSSVVLSGVNLGQLLPIHDDYIESHYFRYSGSLTTPPCFQSVIWTVFHHPVPISEQQLQMFRALHEDQQPDSEHYLINNFRPVQPLNGRVISRNFQPQSKDTTVDTPSVTTTKPKRDLKINFRMLKLCAQRLRLQLEKEFTFFDKFNIHHI</sequence>
<evidence type="ECO:0000256" key="2">
    <source>
        <dbReference type="ARBA" id="ARBA00004613"/>
    </source>
</evidence>
<evidence type="ECO:0000256" key="6">
    <source>
        <dbReference type="ARBA" id="ARBA00022723"/>
    </source>
</evidence>
<comment type="catalytic activity">
    <reaction evidence="10 11">
        <text>hydrogencarbonate + H(+) = CO2 + H2O</text>
        <dbReference type="Rhea" id="RHEA:10748"/>
        <dbReference type="ChEBI" id="CHEBI:15377"/>
        <dbReference type="ChEBI" id="CHEBI:15378"/>
        <dbReference type="ChEBI" id="CHEBI:16526"/>
        <dbReference type="ChEBI" id="CHEBI:17544"/>
        <dbReference type="EC" id="4.2.1.1"/>
    </reaction>
</comment>
<keyword evidence="9 11" id="KW-0456">Lyase</keyword>
<evidence type="ECO:0000256" key="11">
    <source>
        <dbReference type="RuleBase" id="RU367011"/>
    </source>
</evidence>
<dbReference type="PROSITE" id="PS00162">
    <property type="entry name" value="ALPHA_CA_1"/>
    <property type="match status" value="1"/>
</dbReference>
<evidence type="ECO:0000256" key="8">
    <source>
        <dbReference type="ARBA" id="ARBA00023180"/>
    </source>
</evidence>
<evidence type="ECO:0000256" key="7">
    <source>
        <dbReference type="ARBA" id="ARBA00022833"/>
    </source>
</evidence>
<feature type="domain" description="Alpha-carbonic anhydrase" evidence="12">
    <location>
        <begin position="17"/>
        <end position="282"/>
    </location>
</feature>
<evidence type="ECO:0000313" key="13">
    <source>
        <dbReference type="EnsemblMetazoa" id="G20900.2:cds"/>
    </source>
</evidence>
<dbReference type="GO" id="GO:0008270">
    <property type="term" value="F:zinc ion binding"/>
    <property type="evidence" value="ECO:0007669"/>
    <property type="project" value="UniProtKB-UniRule"/>
</dbReference>
<keyword evidence="6 11" id="KW-0479">Metal-binding</keyword>
<dbReference type="PROSITE" id="PS51144">
    <property type="entry name" value="ALPHA_CA_2"/>
    <property type="match status" value="1"/>
</dbReference>
<evidence type="ECO:0000256" key="1">
    <source>
        <dbReference type="ARBA" id="ARBA00002904"/>
    </source>
</evidence>
<dbReference type="InterPro" id="IPR023561">
    <property type="entry name" value="Carbonic_anhydrase_a-class"/>
</dbReference>
<keyword evidence="8" id="KW-0325">Glycoprotein</keyword>
<dbReference type="GO" id="GO:0004089">
    <property type="term" value="F:carbonate dehydratase activity"/>
    <property type="evidence" value="ECO:0007669"/>
    <property type="project" value="UniProtKB-UniRule"/>
</dbReference>
<evidence type="ECO:0000313" key="14">
    <source>
        <dbReference type="Proteomes" id="UP000005408"/>
    </source>
</evidence>
<keyword evidence="14" id="KW-1185">Reference proteome</keyword>
<dbReference type="SUPFAM" id="SSF51069">
    <property type="entry name" value="Carbonic anhydrase"/>
    <property type="match status" value="1"/>
</dbReference>
<proteinExistence type="inferred from homology"/>
<dbReference type="PANTHER" id="PTHR18952:SF265">
    <property type="entry name" value="CARBONIC ANHYDRASE"/>
    <property type="match status" value="1"/>
</dbReference>
<dbReference type="PANTHER" id="PTHR18952">
    <property type="entry name" value="CARBONIC ANHYDRASE"/>
    <property type="match status" value="1"/>
</dbReference>
<evidence type="ECO:0000256" key="10">
    <source>
        <dbReference type="ARBA" id="ARBA00048348"/>
    </source>
</evidence>
<name>A0A8W8JUI7_MAGGI</name>
<dbReference type="EC" id="4.2.1.1" evidence="4 11"/>
<dbReference type="InterPro" id="IPR018338">
    <property type="entry name" value="Carbonic_anhydrase_a-class_CS"/>
</dbReference>
<dbReference type="Gene3D" id="3.10.200.10">
    <property type="entry name" value="Alpha carbonic anhydrase"/>
    <property type="match status" value="1"/>
</dbReference>
<comment type="subcellular location">
    <subcellularLocation>
        <location evidence="2">Secreted</location>
    </subcellularLocation>
</comment>
<dbReference type="GO" id="GO:0005576">
    <property type="term" value="C:extracellular region"/>
    <property type="evidence" value="ECO:0007669"/>
    <property type="project" value="UniProtKB-SubCell"/>
</dbReference>
<evidence type="ECO:0000256" key="5">
    <source>
        <dbReference type="ARBA" id="ARBA00022525"/>
    </source>
</evidence>
<evidence type="ECO:0000259" key="12">
    <source>
        <dbReference type="PROSITE" id="PS51144"/>
    </source>
</evidence>
<keyword evidence="5" id="KW-0964">Secreted</keyword>
<organism evidence="13 14">
    <name type="scientific">Magallana gigas</name>
    <name type="common">Pacific oyster</name>
    <name type="synonym">Crassostrea gigas</name>
    <dbReference type="NCBI Taxonomy" id="29159"/>
    <lineage>
        <taxon>Eukaryota</taxon>
        <taxon>Metazoa</taxon>
        <taxon>Spiralia</taxon>
        <taxon>Lophotrochozoa</taxon>
        <taxon>Mollusca</taxon>
        <taxon>Bivalvia</taxon>
        <taxon>Autobranchia</taxon>
        <taxon>Pteriomorphia</taxon>
        <taxon>Ostreida</taxon>
        <taxon>Ostreoidea</taxon>
        <taxon>Ostreidae</taxon>
        <taxon>Magallana</taxon>
    </lineage>
</organism>
<feature type="chain" id="PRO_5036517816" description="Carbonic anhydrase" evidence="11">
    <location>
        <begin position="17"/>
        <end position="338"/>
    </location>
</feature>
<dbReference type="SMART" id="SM01057">
    <property type="entry name" value="Carb_anhydrase"/>
    <property type="match status" value="1"/>
</dbReference>
<comment type="function">
    <text evidence="1 11">Reversible hydration of carbon dioxide.</text>
</comment>
<dbReference type="Pfam" id="PF00194">
    <property type="entry name" value="Carb_anhydrase"/>
    <property type="match status" value="1"/>
</dbReference>
<evidence type="ECO:0000256" key="4">
    <source>
        <dbReference type="ARBA" id="ARBA00012925"/>
    </source>
</evidence>
<evidence type="ECO:0000256" key="3">
    <source>
        <dbReference type="ARBA" id="ARBA00010718"/>
    </source>
</evidence>
<comment type="cofactor">
    <cofactor evidence="11">
        <name>Zn(2+)</name>
        <dbReference type="ChEBI" id="CHEBI:29105"/>
    </cofactor>
</comment>
<dbReference type="EnsemblMetazoa" id="G20900.2">
    <property type="protein sequence ID" value="G20900.2:cds"/>
    <property type="gene ID" value="G20900"/>
</dbReference>
<dbReference type="Proteomes" id="UP000005408">
    <property type="component" value="Unassembled WGS sequence"/>
</dbReference>
<dbReference type="InterPro" id="IPR001148">
    <property type="entry name" value="CA_dom"/>
</dbReference>
<reference evidence="13" key="1">
    <citation type="submission" date="2022-08" db="UniProtKB">
        <authorList>
            <consortium name="EnsemblMetazoa"/>
        </authorList>
    </citation>
    <scope>IDENTIFICATION</scope>
    <source>
        <strain evidence="13">05x7-T-G4-1.051#20</strain>
    </source>
</reference>
<accession>A0A8W8JUI7</accession>
<dbReference type="AlphaFoldDB" id="A0A8W8JUI7"/>
<dbReference type="CDD" id="cd00326">
    <property type="entry name" value="alpha_CA"/>
    <property type="match status" value="1"/>
</dbReference>
<protein>
    <recommendedName>
        <fullName evidence="4 11">Carbonic anhydrase</fullName>
        <ecNumber evidence="4 11">4.2.1.1</ecNumber>
    </recommendedName>
</protein>
<keyword evidence="7 11" id="KW-0862">Zinc</keyword>
<dbReference type="FunFam" id="3.10.200.10:FF:000003">
    <property type="entry name" value="Carbonic anhydrase 12"/>
    <property type="match status" value="1"/>
</dbReference>
<feature type="signal peptide" evidence="11">
    <location>
        <begin position="1"/>
        <end position="16"/>
    </location>
</feature>
<evidence type="ECO:0000256" key="9">
    <source>
        <dbReference type="ARBA" id="ARBA00023239"/>
    </source>
</evidence>
<dbReference type="GO" id="GO:0005886">
    <property type="term" value="C:plasma membrane"/>
    <property type="evidence" value="ECO:0007669"/>
    <property type="project" value="TreeGrafter"/>
</dbReference>